<dbReference type="OrthoDB" id="9796570at2"/>
<gene>
    <name evidence="2" type="primary">mhqD</name>
    <name evidence="2" type="ORF">HDIA_0464</name>
</gene>
<feature type="domain" description="Serine aminopeptidase S33" evidence="1">
    <location>
        <begin position="19"/>
        <end position="135"/>
    </location>
</feature>
<dbReference type="Proteomes" id="UP000223606">
    <property type="component" value="Chromosome 1"/>
</dbReference>
<dbReference type="EC" id="3.1.-.-" evidence="2"/>
<accession>A0A2C9D3F8</accession>
<reference evidence="3" key="1">
    <citation type="submission" date="2017-09" db="EMBL/GenBank/DDBJ databases">
        <title>Genome sequence of Nannocystis excedens DSM 71.</title>
        <authorList>
            <person name="Blom J."/>
        </authorList>
    </citation>
    <scope>NUCLEOTIDE SEQUENCE [LARGE SCALE GENOMIC DNA]</scope>
    <source>
        <strain evidence="3">type strain: E19</strain>
    </source>
</reference>
<organism evidence="2 3">
    <name type="scientific">Hartmannibacter diazotrophicus</name>
    <dbReference type="NCBI Taxonomy" id="1482074"/>
    <lineage>
        <taxon>Bacteria</taxon>
        <taxon>Pseudomonadati</taxon>
        <taxon>Pseudomonadota</taxon>
        <taxon>Alphaproteobacteria</taxon>
        <taxon>Hyphomicrobiales</taxon>
        <taxon>Pleomorphomonadaceae</taxon>
        <taxon>Hartmannibacter</taxon>
    </lineage>
</organism>
<name>A0A2C9D3F8_9HYPH</name>
<dbReference type="Pfam" id="PF12146">
    <property type="entry name" value="Hydrolase_4"/>
    <property type="match status" value="1"/>
</dbReference>
<dbReference type="AlphaFoldDB" id="A0A2C9D3F8"/>
<dbReference type="KEGG" id="hdi:HDIA_0464"/>
<keyword evidence="2" id="KW-0378">Hydrolase</keyword>
<evidence type="ECO:0000313" key="3">
    <source>
        <dbReference type="Proteomes" id="UP000223606"/>
    </source>
</evidence>
<dbReference type="Gene3D" id="3.40.50.1820">
    <property type="entry name" value="alpha/beta hydrolase"/>
    <property type="match status" value="1"/>
</dbReference>
<sequence>MSISAYKTLTKAPASGAPLVFAFHGTGGDEHQFAQLVGQILPDAGLVSPRGDVSEHGALRFFRRTGEGVYDMADLAERTEKMAGFVAAHKAAHPDSPVYGLGYSNGANILAAVILKHPDLFDRAALLHPLIPWQPADNPGLAESEILITAGRRDPIAPVPYTDRLADYLKSQNGKVTLQYHDGGHEIRADELAALRTFLTAQAPAEVRKPTANRVA</sequence>
<evidence type="ECO:0000313" key="2">
    <source>
        <dbReference type="EMBL" id="SON54005.1"/>
    </source>
</evidence>
<dbReference type="EMBL" id="LT960614">
    <property type="protein sequence ID" value="SON54005.1"/>
    <property type="molecule type" value="Genomic_DNA"/>
</dbReference>
<proteinExistence type="predicted"/>
<dbReference type="InterPro" id="IPR022742">
    <property type="entry name" value="Hydrolase_4"/>
</dbReference>
<dbReference type="SUPFAM" id="SSF53474">
    <property type="entry name" value="alpha/beta-Hydrolases"/>
    <property type="match status" value="1"/>
</dbReference>
<dbReference type="InterPro" id="IPR029058">
    <property type="entry name" value="AB_hydrolase_fold"/>
</dbReference>
<dbReference type="RefSeq" id="WP_099553990.1">
    <property type="nucleotide sequence ID" value="NZ_LT960614.1"/>
</dbReference>
<dbReference type="GO" id="GO:0016787">
    <property type="term" value="F:hydrolase activity"/>
    <property type="evidence" value="ECO:0007669"/>
    <property type="project" value="UniProtKB-KW"/>
</dbReference>
<keyword evidence="3" id="KW-1185">Reference proteome</keyword>
<protein>
    <submittedName>
        <fullName evidence="2">Putative hydrolase MhqD</fullName>
        <ecNumber evidence="2">3.1.-.-</ecNumber>
    </submittedName>
</protein>
<evidence type="ECO:0000259" key="1">
    <source>
        <dbReference type="Pfam" id="PF12146"/>
    </source>
</evidence>